<dbReference type="SUPFAM" id="SSF47781">
    <property type="entry name" value="RuvA domain 2-like"/>
    <property type="match status" value="1"/>
</dbReference>
<comment type="similarity">
    <text evidence="1">Belongs to the DprA/Smf family.</text>
</comment>
<protein>
    <submittedName>
        <fullName evidence="3">DNA protecting protein DprA</fullName>
    </submittedName>
</protein>
<dbReference type="Gene3D" id="1.10.10.10">
    <property type="entry name" value="Winged helix-like DNA-binding domain superfamily/Winged helix DNA-binding domain"/>
    <property type="match status" value="1"/>
</dbReference>
<gene>
    <name evidence="3" type="ORF">SAMN00120144_0029</name>
</gene>
<dbReference type="STRING" id="645990.SAMN00120144_0029"/>
<dbReference type="Proteomes" id="UP000192266">
    <property type="component" value="Unassembled WGS sequence"/>
</dbReference>
<dbReference type="AlphaFoldDB" id="A0A1W1W0W3"/>
<evidence type="ECO:0000313" key="3">
    <source>
        <dbReference type="EMBL" id="SMB99130.1"/>
    </source>
</evidence>
<proteinExistence type="inferred from homology"/>
<evidence type="ECO:0000256" key="1">
    <source>
        <dbReference type="ARBA" id="ARBA00006525"/>
    </source>
</evidence>
<keyword evidence="4" id="KW-1185">Reference proteome</keyword>
<sequence>MLSAAERSRSISPASLSLLLIEMLRRAQHDVLIITKSLCSALLLIGQIPYPLLAPISDYHFMSADDTLFYEVALTLFPGIGPQLTRQLMSYGGSAKNVLHLPPGKLRKIPGVGNTTVATLTGSERGKALNLAETTLRRAEKDGVQLLFYTSKRYPSRLKTIPDAPALLYYQGTADLNHPKTVALVGTRKATDYGREQTERIVQGMVTHNALVVSGLAYGIDITAHRAALQEGLETIGVMATGLDIIYPAAHRKTAEKMLTQGGLLTEFPFGTQPDRYNFPARNRIIAGLSDGTVVVEAARKGGALITAEIALSYNRDVLAVPGNLGTDTSEGCNHLIKSNKAAMYAEPRDLEELLNWDEALHQTGKKRSPATYDADDFSAEEFKLIQVLALQEELLDNLSWKAQLPVNQAASLLLGLEFRGVVKALPGKRFSLL</sequence>
<dbReference type="Gene3D" id="3.40.50.450">
    <property type="match status" value="1"/>
</dbReference>
<dbReference type="EMBL" id="FWWW01000091">
    <property type="protein sequence ID" value="SMB99130.1"/>
    <property type="molecule type" value="Genomic_DNA"/>
</dbReference>
<reference evidence="3 4" key="1">
    <citation type="submission" date="2017-04" db="EMBL/GenBank/DDBJ databases">
        <authorList>
            <person name="Afonso C.L."/>
            <person name="Miller P.J."/>
            <person name="Scott M.A."/>
            <person name="Spackman E."/>
            <person name="Goraichik I."/>
            <person name="Dimitrov K.M."/>
            <person name="Suarez D.L."/>
            <person name="Swayne D.E."/>
        </authorList>
    </citation>
    <scope>NUCLEOTIDE SEQUENCE [LARGE SCALE GENOMIC DNA]</scope>
    <source>
        <strain evidence="3 4">DSM 11622</strain>
    </source>
</reference>
<evidence type="ECO:0000313" key="4">
    <source>
        <dbReference type="Proteomes" id="UP000192266"/>
    </source>
</evidence>
<dbReference type="GO" id="GO:0009294">
    <property type="term" value="P:DNA-mediated transformation"/>
    <property type="evidence" value="ECO:0007669"/>
    <property type="project" value="InterPro"/>
</dbReference>
<dbReference type="SUPFAM" id="SSF102405">
    <property type="entry name" value="MCP/YpsA-like"/>
    <property type="match status" value="1"/>
</dbReference>
<feature type="domain" description="Smf/DprA SLOG" evidence="2">
    <location>
        <begin position="146"/>
        <end position="353"/>
    </location>
</feature>
<dbReference type="NCBIfam" id="TIGR00732">
    <property type="entry name" value="dprA"/>
    <property type="match status" value="1"/>
</dbReference>
<name>A0A1W1W0W3_9BACT</name>
<dbReference type="Pfam" id="PF02481">
    <property type="entry name" value="DNA_processg_A"/>
    <property type="match status" value="1"/>
</dbReference>
<dbReference type="PANTHER" id="PTHR43022">
    <property type="entry name" value="PROTEIN SMF"/>
    <property type="match status" value="1"/>
</dbReference>
<dbReference type="PANTHER" id="PTHR43022:SF1">
    <property type="entry name" value="PROTEIN SMF"/>
    <property type="match status" value="1"/>
</dbReference>
<dbReference type="InterPro" id="IPR010994">
    <property type="entry name" value="RuvA_2-like"/>
</dbReference>
<dbReference type="InterPro" id="IPR003488">
    <property type="entry name" value="DprA"/>
</dbReference>
<dbReference type="InterPro" id="IPR057666">
    <property type="entry name" value="DrpA_SLOG"/>
</dbReference>
<evidence type="ECO:0000259" key="2">
    <source>
        <dbReference type="Pfam" id="PF02481"/>
    </source>
</evidence>
<organism evidence="3 4">
    <name type="scientific">Hymenobacter roseosalivarius DSM 11622</name>
    <dbReference type="NCBI Taxonomy" id="645990"/>
    <lineage>
        <taxon>Bacteria</taxon>
        <taxon>Pseudomonadati</taxon>
        <taxon>Bacteroidota</taxon>
        <taxon>Cytophagia</taxon>
        <taxon>Cytophagales</taxon>
        <taxon>Hymenobacteraceae</taxon>
        <taxon>Hymenobacter</taxon>
    </lineage>
</organism>
<dbReference type="InterPro" id="IPR036388">
    <property type="entry name" value="WH-like_DNA-bd_sf"/>
</dbReference>
<accession>A0A1W1W0W3</accession>